<dbReference type="RefSeq" id="WP_099500036.1">
    <property type="nucleotide sequence ID" value="NZ_CP026652.1"/>
</dbReference>
<sequence length="117" mass="12923">MDRHVLMRLLAGDDEASAAALAVLQSGATYVVWDRTVPAERHAGVYALRLRRMRLKGVEPLGLERAVELLRQHGRPVRGGMIESADRTWTFLLFLTEDGSTLVACAGVQRVVEKSPL</sequence>
<dbReference type="EMBL" id="CP026652">
    <property type="protein sequence ID" value="AVH61144.1"/>
    <property type="molecule type" value="Genomic_DNA"/>
</dbReference>
<accession>A0ABN5ID66</accession>
<gene>
    <name evidence="1" type="ORF">C4B68_12615</name>
</gene>
<protein>
    <submittedName>
        <fullName evidence="1">Uncharacterized protein</fullName>
    </submittedName>
</protein>
<dbReference type="Proteomes" id="UP000238413">
    <property type="component" value="Chromosome"/>
</dbReference>
<proteinExistence type="predicted"/>
<name>A0ABN5ID66_9ACTN</name>
<keyword evidence="2" id="KW-1185">Reference proteome</keyword>
<reference evidence="1 2" key="1">
    <citation type="submission" date="2018-02" db="EMBL/GenBank/DDBJ databases">
        <title>Complete genome sequence of Streptomyces dengpaensis, the producer of angucyclines.</title>
        <authorList>
            <person name="Yumei L."/>
        </authorList>
    </citation>
    <scope>NUCLEOTIDE SEQUENCE [LARGE SCALE GENOMIC DNA]</scope>
    <source>
        <strain evidence="1 2">XZHG99</strain>
    </source>
</reference>
<organism evidence="1 2">
    <name type="scientific">Streptomyces dengpaensis</name>
    <dbReference type="NCBI Taxonomy" id="2049881"/>
    <lineage>
        <taxon>Bacteria</taxon>
        <taxon>Bacillati</taxon>
        <taxon>Actinomycetota</taxon>
        <taxon>Actinomycetes</taxon>
        <taxon>Kitasatosporales</taxon>
        <taxon>Streptomycetaceae</taxon>
        <taxon>Streptomyces</taxon>
    </lineage>
</organism>
<evidence type="ECO:0000313" key="1">
    <source>
        <dbReference type="EMBL" id="AVH61144.1"/>
    </source>
</evidence>
<evidence type="ECO:0000313" key="2">
    <source>
        <dbReference type="Proteomes" id="UP000238413"/>
    </source>
</evidence>